<feature type="transmembrane region" description="Helical" evidence="1">
    <location>
        <begin position="34"/>
        <end position="54"/>
    </location>
</feature>
<accession>A0ABT5T347</accession>
<comment type="caution">
    <text evidence="2">The sequence shown here is derived from an EMBL/GenBank/DDBJ whole genome shotgun (WGS) entry which is preliminary data.</text>
</comment>
<evidence type="ECO:0008006" key="4">
    <source>
        <dbReference type="Google" id="ProtNLM"/>
    </source>
</evidence>
<dbReference type="InterPro" id="IPR046052">
    <property type="entry name" value="DUF6010"/>
</dbReference>
<organism evidence="2 3">
    <name type="scientific">Actinomycetospora lemnae</name>
    <dbReference type="NCBI Taxonomy" id="3019891"/>
    <lineage>
        <taxon>Bacteria</taxon>
        <taxon>Bacillati</taxon>
        <taxon>Actinomycetota</taxon>
        <taxon>Actinomycetes</taxon>
        <taxon>Pseudonocardiales</taxon>
        <taxon>Pseudonocardiaceae</taxon>
        <taxon>Actinomycetospora</taxon>
    </lineage>
</organism>
<dbReference type="RefSeq" id="WP_274203173.1">
    <property type="nucleotide sequence ID" value="NZ_JAQZAO010000014.1"/>
</dbReference>
<reference evidence="2 3" key="1">
    <citation type="submission" date="2023-02" db="EMBL/GenBank/DDBJ databases">
        <title>Genome sequencing required for Actinomycetospora new species description.</title>
        <authorList>
            <person name="Saimee Y."/>
            <person name="Duangmal K."/>
        </authorList>
    </citation>
    <scope>NUCLEOTIDE SEQUENCE [LARGE SCALE GENOMIC DNA]</scope>
    <source>
        <strain evidence="2 3">DW7H6</strain>
    </source>
</reference>
<feature type="transmembrane region" description="Helical" evidence="1">
    <location>
        <begin position="6"/>
        <end position="27"/>
    </location>
</feature>
<dbReference type="Proteomes" id="UP001300763">
    <property type="component" value="Unassembled WGS sequence"/>
</dbReference>
<name>A0ABT5T347_9PSEU</name>
<dbReference type="Pfam" id="PF19473">
    <property type="entry name" value="DUF6010"/>
    <property type="match status" value="1"/>
</dbReference>
<gene>
    <name evidence="2" type="ORF">PGB27_25125</name>
</gene>
<evidence type="ECO:0000256" key="1">
    <source>
        <dbReference type="SAM" id="Phobius"/>
    </source>
</evidence>
<dbReference type="EMBL" id="JAQZAO010000014">
    <property type="protein sequence ID" value="MDD7968642.1"/>
    <property type="molecule type" value="Genomic_DNA"/>
</dbReference>
<evidence type="ECO:0000313" key="2">
    <source>
        <dbReference type="EMBL" id="MDD7968642.1"/>
    </source>
</evidence>
<keyword evidence="1" id="KW-0812">Transmembrane</keyword>
<keyword evidence="1" id="KW-1133">Transmembrane helix</keyword>
<keyword evidence="3" id="KW-1185">Reference proteome</keyword>
<sequence length="157" mass="16595">MSIPPEFGGLVDGVVLALVFIAVAWALSRVLAEIWIRALLLAVLVVAAAVYVVFAADEGGGWIAGELAGVLLYGGLGALGLRGSRWWLVAGWTAHPVWDMVLHYAGPGRAFAPDTYTIPCLSFDLLVAVWIAVAGRSWPSERARRGAAPVSRETVAS</sequence>
<keyword evidence="1" id="KW-0472">Membrane</keyword>
<protein>
    <recommendedName>
        <fullName evidence="4">Integral membrane protein</fullName>
    </recommendedName>
</protein>
<evidence type="ECO:0000313" key="3">
    <source>
        <dbReference type="Proteomes" id="UP001300763"/>
    </source>
</evidence>
<feature type="transmembrane region" description="Helical" evidence="1">
    <location>
        <begin position="60"/>
        <end position="79"/>
    </location>
</feature>
<proteinExistence type="predicted"/>